<name>A0ABQ3XM91_9ACTN</name>
<evidence type="ECO:0000256" key="1">
    <source>
        <dbReference type="SAM" id="MobiDB-lite"/>
    </source>
</evidence>
<keyword evidence="3" id="KW-1185">Reference proteome</keyword>
<comment type="caution">
    <text evidence="2">The sequence shown here is derived from an EMBL/GenBank/DDBJ whole genome shotgun (WGS) entry which is preliminary data.</text>
</comment>
<sequence>MGINPLVLTHAITRKNESPLSRPVQTSYPCPVTEESIKPKLRPSQQLAALLGFPEPKPLTAEEQRAFQEKLDRADDEVRAIIARRERRHAA</sequence>
<protein>
    <submittedName>
        <fullName evidence="2">Uncharacterized protein</fullName>
    </submittedName>
</protein>
<organism evidence="2 3">
    <name type="scientific">Actinoplanes couchii</name>
    <dbReference type="NCBI Taxonomy" id="403638"/>
    <lineage>
        <taxon>Bacteria</taxon>
        <taxon>Bacillati</taxon>
        <taxon>Actinomycetota</taxon>
        <taxon>Actinomycetes</taxon>
        <taxon>Micromonosporales</taxon>
        <taxon>Micromonosporaceae</taxon>
        <taxon>Actinoplanes</taxon>
    </lineage>
</organism>
<dbReference type="EMBL" id="BOMG01000097">
    <property type="protein sequence ID" value="GID59520.1"/>
    <property type="molecule type" value="Genomic_DNA"/>
</dbReference>
<gene>
    <name evidence="2" type="ORF">Aco03nite_079240</name>
</gene>
<evidence type="ECO:0000313" key="2">
    <source>
        <dbReference type="EMBL" id="GID59520.1"/>
    </source>
</evidence>
<feature type="region of interest" description="Disordered" evidence="1">
    <location>
        <begin position="17"/>
        <end position="37"/>
    </location>
</feature>
<evidence type="ECO:0000313" key="3">
    <source>
        <dbReference type="Proteomes" id="UP000612282"/>
    </source>
</evidence>
<dbReference type="Proteomes" id="UP000612282">
    <property type="component" value="Unassembled WGS sequence"/>
</dbReference>
<accession>A0ABQ3XM91</accession>
<reference evidence="2 3" key="1">
    <citation type="submission" date="2021-01" db="EMBL/GenBank/DDBJ databases">
        <title>Whole genome shotgun sequence of Actinoplanes couchii NBRC 106145.</title>
        <authorList>
            <person name="Komaki H."/>
            <person name="Tamura T."/>
        </authorList>
    </citation>
    <scope>NUCLEOTIDE SEQUENCE [LARGE SCALE GENOMIC DNA]</scope>
    <source>
        <strain evidence="2 3">NBRC 106145</strain>
    </source>
</reference>
<proteinExistence type="predicted"/>